<keyword evidence="2" id="KW-0378">Hydrolase</keyword>
<dbReference type="EMBL" id="BLKM01012335">
    <property type="protein sequence ID" value="GFG36185.1"/>
    <property type="molecule type" value="Genomic_DNA"/>
</dbReference>
<evidence type="ECO:0000313" key="6">
    <source>
        <dbReference type="EMBL" id="GFG36185.1"/>
    </source>
</evidence>
<proteinExistence type="predicted"/>
<evidence type="ECO:0000256" key="2">
    <source>
        <dbReference type="ARBA" id="ARBA00022801"/>
    </source>
</evidence>
<keyword evidence="4" id="KW-1015">Disulfide bond</keyword>
<gene>
    <name evidence="6" type="ORF">Cfor_02485</name>
</gene>
<evidence type="ECO:0000256" key="1">
    <source>
        <dbReference type="ARBA" id="ARBA00022670"/>
    </source>
</evidence>
<dbReference type="PANTHER" id="PTHR24276">
    <property type="entry name" value="POLYSERASE-RELATED"/>
    <property type="match status" value="1"/>
</dbReference>
<evidence type="ECO:0000259" key="5">
    <source>
        <dbReference type="PROSITE" id="PS50240"/>
    </source>
</evidence>
<dbReference type="PROSITE" id="PS00135">
    <property type="entry name" value="TRYPSIN_SER"/>
    <property type="match status" value="1"/>
</dbReference>
<dbReference type="SMART" id="SM00020">
    <property type="entry name" value="Tryp_SPc"/>
    <property type="match status" value="1"/>
</dbReference>
<keyword evidence="1" id="KW-0645">Protease</keyword>
<dbReference type="GO" id="GO:0004252">
    <property type="term" value="F:serine-type endopeptidase activity"/>
    <property type="evidence" value="ECO:0007669"/>
    <property type="project" value="InterPro"/>
</dbReference>
<dbReference type="Pfam" id="PF00089">
    <property type="entry name" value="Trypsin"/>
    <property type="match status" value="2"/>
</dbReference>
<dbReference type="PROSITE" id="PS50240">
    <property type="entry name" value="TRYPSIN_DOM"/>
    <property type="match status" value="1"/>
</dbReference>
<dbReference type="Proteomes" id="UP000502823">
    <property type="component" value="Unassembled WGS sequence"/>
</dbReference>
<dbReference type="InterPro" id="IPR043504">
    <property type="entry name" value="Peptidase_S1_PA_chymotrypsin"/>
</dbReference>
<feature type="non-terminal residue" evidence="6">
    <location>
        <position position="1"/>
    </location>
</feature>
<organism evidence="6 7">
    <name type="scientific">Coptotermes formosanus</name>
    <name type="common">Formosan subterranean termite</name>
    <dbReference type="NCBI Taxonomy" id="36987"/>
    <lineage>
        <taxon>Eukaryota</taxon>
        <taxon>Metazoa</taxon>
        <taxon>Ecdysozoa</taxon>
        <taxon>Arthropoda</taxon>
        <taxon>Hexapoda</taxon>
        <taxon>Insecta</taxon>
        <taxon>Pterygota</taxon>
        <taxon>Neoptera</taxon>
        <taxon>Polyneoptera</taxon>
        <taxon>Dictyoptera</taxon>
        <taxon>Blattodea</taxon>
        <taxon>Blattoidea</taxon>
        <taxon>Termitoidae</taxon>
        <taxon>Rhinotermitidae</taxon>
        <taxon>Coptotermes</taxon>
    </lineage>
</organism>
<dbReference type="SUPFAM" id="SSF50494">
    <property type="entry name" value="Trypsin-like serine proteases"/>
    <property type="match status" value="1"/>
</dbReference>
<dbReference type="InterPro" id="IPR050430">
    <property type="entry name" value="Peptidase_S1"/>
</dbReference>
<keyword evidence="7" id="KW-1185">Reference proteome</keyword>
<dbReference type="Gene3D" id="2.40.10.10">
    <property type="entry name" value="Trypsin-like serine proteases"/>
    <property type="match status" value="3"/>
</dbReference>
<dbReference type="InParanoid" id="A0A6L2Q0E0"/>
<comment type="caution">
    <text evidence="6">The sequence shown here is derived from an EMBL/GenBank/DDBJ whole genome shotgun (WGS) entry which is preliminary data.</text>
</comment>
<sequence length="137" mass="14778">IAADFTVLAGTNVLSKGGERRQVLQYVIHPGYDPENNYENDIAVLELLSPLTMTGYMAGVTLPSQSQVTEGGVTSTVIGWGTLFGDSGGPLIVREYQAGIVSWSVKPCTQAPYPGVFTEVAHYVDWIRTITGVRQTN</sequence>
<protein>
    <recommendedName>
        <fullName evidence="5">Peptidase S1 domain-containing protein</fullName>
    </recommendedName>
</protein>
<dbReference type="InterPro" id="IPR009003">
    <property type="entry name" value="Peptidase_S1_PA"/>
</dbReference>
<name>A0A6L2Q0E0_COPFO</name>
<dbReference type="PANTHER" id="PTHR24276:SF98">
    <property type="entry name" value="FI18310P1-RELATED"/>
    <property type="match status" value="1"/>
</dbReference>
<dbReference type="GO" id="GO:0006508">
    <property type="term" value="P:proteolysis"/>
    <property type="evidence" value="ECO:0007669"/>
    <property type="project" value="UniProtKB-KW"/>
</dbReference>
<dbReference type="OrthoDB" id="8186020at2759"/>
<evidence type="ECO:0000256" key="4">
    <source>
        <dbReference type="ARBA" id="ARBA00023157"/>
    </source>
</evidence>
<dbReference type="InterPro" id="IPR033116">
    <property type="entry name" value="TRYPSIN_SER"/>
</dbReference>
<dbReference type="InterPro" id="IPR001254">
    <property type="entry name" value="Trypsin_dom"/>
</dbReference>
<dbReference type="AlphaFoldDB" id="A0A6L2Q0E0"/>
<accession>A0A6L2Q0E0</accession>
<feature type="domain" description="Peptidase S1" evidence="5">
    <location>
        <begin position="1"/>
        <end position="132"/>
    </location>
</feature>
<evidence type="ECO:0000313" key="7">
    <source>
        <dbReference type="Proteomes" id="UP000502823"/>
    </source>
</evidence>
<evidence type="ECO:0000256" key="3">
    <source>
        <dbReference type="ARBA" id="ARBA00022825"/>
    </source>
</evidence>
<keyword evidence="3" id="KW-0720">Serine protease</keyword>
<reference evidence="7" key="1">
    <citation type="submission" date="2020-01" db="EMBL/GenBank/DDBJ databases">
        <title>Draft genome sequence of the Termite Coptotermes fromosanus.</title>
        <authorList>
            <person name="Itakura S."/>
            <person name="Yosikawa Y."/>
            <person name="Umezawa K."/>
        </authorList>
    </citation>
    <scope>NUCLEOTIDE SEQUENCE [LARGE SCALE GENOMIC DNA]</scope>
</reference>